<name>A0ABV0EEN6_9BURK</name>
<sequence length="369" mass="40395">MQREAFLPTSGSSLLEIKRYGQSIWLDNLSRTLLREGGLRAYVERDGVSGVTSNPAIFQKAIADSPYYREEIARLRESGLSPEERFEVLAVADVREACDLLRPLWEATDGDDGFVSLEVSPSLAYDEPGTVAAAQRLYAKVDRPNVLIKVPATPPGVLAFETLTAHGVSVNVTLIFSLLQHMEVMRAYLRGLQRWVAGGGDPRRVKSVASIFLSRVDTLVDKRLEAIGSDEALALRGKSAVAMAKVAYGRYKEIFHGAEFASLRAAGARPQYPLWASTGTKNPAYSDVLYVEPLIGPETINTLPDATLAAFRDHGRAAPTLEQDAEQALNDYLTLERIGINMREVGEELQVAGVKLFQDAFEQLLASLG</sequence>
<dbReference type="GO" id="GO:0004801">
    <property type="term" value="F:transaldolase activity"/>
    <property type="evidence" value="ECO:0007669"/>
    <property type="project" value="UniProtKB-EC"/>
</dbReference>
<organism evidence="12 13">
    <name type="scientific">Thiobacter aerophilum</name>
    <dbReference type="NCBI Taxonomy" id="3121275"/>
    <lineage>
        <taxon>Bacteria</taxon>
        <taxon>Pseudomonadati</taxon>
        <taxon>Pseudomonadota</taxon>
        <taxon>Betaproteobacteria</taxon>
        <taxon>Burkholderiales</taxon>
        <taxon>Thiobacteraceae</taxon>
        <taxon>Thiobacter</taxon>
    </lineage>
</organism>
<dbReference type="PANTHER" id="PTHR10683">
    <property type="entry name" value="TRANSALDOLASE"/>
    <property type="match status" value="1"/>
</dbReference>
<comment type="caution">
    <text evidence="12">The sequence shown here is derived from an EMBL/GenBank/DDBJ whole genome shotgun (WGS) entry which is preliminary data.</text>
</comment>
<comment type="catalytic activity">
    <reaction evidence="10 11">
        <text>D-sedoheptulose 7-phosphate + D-glyceraldehyde 3-phosphate = D-erythrose 4-phosphate + beta-D-fructose 6-phosphate</text>
        <dbReference type="Rhea" id="RHEA:17053"/>
        <dbReference type="ChEBI" id="CHEBI:16897"/>
        <dbReference type="ChEBI" id="CHEBI:57483"/>
        <dbReference type="ChEBI" id="CHEBI:57634"/>
        <dbReference type="ChEBI" id="CHEBI:59776"/>
        <dbReference type="EC" id="2.2.1.2"/>
    </reaction>
</comment>
<dbReference type="PROSITE" id="PS00958">
    <property type="entry name" value="TRANSALDOLASE_2"/>
    <property type="match status" value="1"/>
</dbReference>
<protein>
    <recommendedName>
        <fullName evidence="5 11">Transaldolase</fullName>
        <ecNumber evidence="5 11">2.2.1.2</ecNumber>
    </recommendedName>
</protein>
<evidence type="ECO:0000256" key="7">
    <source>
        <dbReference type="ARBA" id="ARBA00022679"/>
    </source>
</evidence>
<dbReference type="PROSITE" id="PS01054">
    <property type="entry name" value="TRANSALDOLASE_1"/>
    <property type="match status" value="1"/>
</dbReference>
<reference evidence="12 13" key="1">
    <citation type="submission" date="2024-02" db="EMBL/GenBank/DDBJ databases">
        <title>New thermophilic sulfur-oxidizing bacteria from a hot springs of the Uzon caldera (Kamchatka, Russia).</title>
        <authorList>
            <person name="Dukat A.M."/>
            <person name="Elcheninov A.G."/>
            <person name="Frolov E.N."/>
        </authorList>
    </citation>
    <scope>NUCLEOTIDE SEQUENCE [LARGE SCALE GENOMIC DNA]</scope>
    <source>
        <strain evidence="12 13">AK1</strain>
    </source>
</reference>
<dbReference type="Proteomes" id="UP001482231">
    <property type="component" value="Unassembled WGS sequence"/>
</dbReference>
<keyword evidence="6 11" id="KW-0963">Cytoplasm</keyword>
<evidence type="ECO:0000256" key="6">
    <source>
        <dbReference type="ARBA" id="ARBA00022490"/>
    </source>
</evidence>
<dbReference type="NCBIfam" id="NF002881">
    <property type="entry name" value="PRK03343.1"/>
    <property type="match status" value="1"/>
</dbReference>
<evidence type="ECO:0000256" key="2">
    <source>
        <dbReference type="ARBA" id="ARBA00004496"/>
    </source>
</evidence>
<comment type="subcellular location">
    <subcellularLocation>
        <location evidence="2 11">Cytoplasm</location>
    </subcellularLocation>
</comment>
<dbReference type="InterPro" id="IPR001585">
    <property type="entry name" value="TAL/FSA"/>
</dbReference>
<comment type="function">
    <text evidence="1 11">Transaldolase is important for the balance of metabolites in the pentose-phosphate pathway.</text>
</comment>
<comment type="pathway">
    <text evidence="3 11">Carbohydrate degradation; pentose phosphate pathway; D-glyceraldehyde 3-phosphate and beta-D-fructose 6-phosphate from D-ribose 5-phosphate and D-xylulose 5-phosphate (non-oxidative stage): step 2/3.</text>
</comment>
<dbReference type="PANTHER" id="PTHR10683:SF31">
    <property type="entry name" value="TRANSALDOLASE"/>
    <property type="match status" value="1"/>
</dbReference>
<dbReference type="InterPro" id="IPR018225">
    <property type="entry name" value="Transaldolase_AS"/>
</dbReference>
<feature type="active site" description="Schiff-base intermediate with substrate" evidence="11">
    <location>
        <position position="149"/>
    </location>
</feature>
<accession>A0ABV0EEN6</accession>
<dbReference type="Gene3D" id="3.20.20.70">
    <property type="entry name" value="Aldolase class I"/>
    <property type="match status" value="1"/>
</dbReference>
<evidence type="ECO:0000313" key="12">
    <source>
        <dbReference type="EMBL" id="MEO1767123.1"/>
    </source>
</evidence>
<dbReference type="InterPro" id="IPR004732">
    <property type="entry name" value="Transaldolase_2"/>
</dbReference>
<evidence type="ECO:0000256" key="3">
    <source>
        <dbReference type="ARBA" id="ARBA00004857"/>
    </source>
</evidence>
<dbReference type="PIRSF" id="PIRSF036915">
    <property type="entry name" value="Trnald_Bac_Plnt"/>
    <property type="match status" value="1"/>
</dbReference>
<dbReference type="NCBIfam" id="TIGR00876">
    <property type="entry name" value="tal_mycobact"/>
    <property type="match status" value="1"/>
</dbReference>
<dbReference type="RefSeq" id="WP_347308232.1">
    <property type="nucleotide sequence ID" value="NZ_JBAJEX010000005.1"/>
</dbReference>
<dbReference type="SUPFAM" id="SSF51569">
    <property type="entry name" value="Aldolase"/>
    <property type="match status" value="1"/>
</dbReference>
<dbReference type="EMBL" id="JBAJEX010000005">
    <property type="protein sequence ID" value="MEO1767123.1"/>
    <property type="molecule type" value="Genomic_DNA"/>
</dbReference>
<evidence type="ECO:0000256" key="9">
    <source>
        <dbReference type="ARBA" id="ARBA00023270"/>
    </source>
</evidence>
<keyword evidence="9 11" id="KW-0704">Schiff base</keyword>
<dbReference type="CDD" id="cd00955">
    <property type="entry name" value="Transaldolase_like"/>
    <property type="match status" value="1"/>
</dbReference>
<evidence type="ECO:0000256" key="11">
    <source>
        <dbReference type="HAMAP-Rule" id="MF_00493"/>
    </source>
</evidence>
<keyword evidence="8 11" id="KW-0570">Pentose shunt</keyword>
<gene>
    <name evidence="11 12" type="primary">tal</name>
    <name evidence="12" type="ORF">V6E02_07850</name>
</gene>
<keyword evidence="13" id="KW-1185">Reference proteome</keyword>
<evidence type="ECO:0000256" key="8">
    <source>
        <dbReference type="ARBA" id="ARBA00023126"/>
    </source>
</evidence>
<proteinExistence type="inferred from homology"/>
<evidence type="ECO:0000313" key="13">
    <source>
        <dbReference type="Proteomes" id="UP001482231"/>
    </source>
</evidence>
<evidence type="ECO:0000256" key="4">
    <source>
        <dbReference type="ARBA" id="ARBA00008426"/>
    </source>
</evidence>
<dbReference type="EC" id="2.2.1.2" evidence="5 11"/>
<evidence type="ECO:0000256" key="10">
    <source>
        <dbReference type="ARBA" id="ARBA00048810"/>
    </source>
</evidence>
<comment type="similarity">
    <text evidence="4 11">Belongs to the transaldolase family. Type 2 subfamily.</text>
</comment>
<dbReference type="InterPro" id="IPR013785">
    <property type="entry name" value="Aldolase_TIM"/>
</dbReference>
<evidence type="ECO:0000256" key="1">
    <source>
        <dbReference type="ARBA" id="ARBA00003518"/>
    </source>
</evidence>
<evidence type="ECO:0000256" key="5">
    <source>
        <dbReference type="ARBA" id="ARBA00013151"/>
    </source>
</evidence>
<keyword evidence="7 11" id="KW-0808">Transferase</keyword>
<dbReference type="Pfam" id="PF00923">
    <property type="entry name" value="TAL_FSA"/>
    <property type="match status" value="1"/>
</dbReference>
<dbReference type="HAMAP" id="MF_00493">
    <property type="entry name" value="Transaldolase_2"/>
    <property type="match status" value="1"/>
</dbReference>